<evidence type="ECO:0000313" key="3">
    <source>
        <dbReference type="EMBL" id="CAL6108695.1"/>
    </source>
</evidence>
<dbReference type="PANTHER" id="PTHR37027:SF2">
    <property type="entry name" value="CHROMOSOME UNDETERMINED SCAFFOLD_148, WHOLE GENOME SHOTGUN SEQUENCE"/>
    <property type="match status" value="1"/>
</dbReference>
<organism evidence="2">
    <name type="scientific">Hexamita inflata</name>
    <dbReference type="NCBI Taxonomy" id="28002"/>
    <lineage>
        <taxon>Eukaryota</taxon>
        <taxon>Metamonada</taxon>
        <taxon>Diplomonadida</taxon>
        <taxon>Hexamitidae</taxon>
        <taxon>Hexamitinae</taxon>
        <taxon>Hexamita</taxon>
    </lineage>
</organism>
<dbReference type="PANTHER" id="PTHR37027">
    <property type="entry name" value="KDE4"/>
    <property type="match status" value="1"/>
</dbReference>
<dbReference type="InterPro" id="IPR038835">
    <property type="entry name" value="Giardin_beta-like"/>
</dbReference>
<evidence type="ECO:0000313" key="4">
    <source>
        <dbReference type="Proteomes" id="UP001642409"/>
    </source>
</evidence>
<dbReference type="AlphaFoldDB" id="A0AA86R0M5"/>
<evidence type="ECO:0000313" key="2">
    <source>
        <dbReference type="EMBL" id="CAI9969481.1"/>
    </source>
</evidence>
<gene>
    <name evidence="2" type="ORF">HINF_LOCUS57126</name>
    <name evidence="3" type="ORF">HINF_LOCUS75090</name>
</gene>
<sequence length="245" mass="29083">MQAPISPGLLRMSQLQSRLTQVTDQSKTERDKLRKDIDITVKSIEDILQRNQQLDRNRFANIKDVFTQIFDGLSKQQITRDTLDQKSTNDILIFENGFVMNHQIEKQHLRDLEEKMFNMVSEKALEFKQMQQQENLYLFQNIDELKQEITTKLNDITQSMNQEKIENNKKLDEIELYMKQSCQHVKDLFAQERKDRLQGTDEAYASLTVMVNRMQAQMKDERDDREECEEQLIKLLDNTLSRMGK</sequence>
<keyword evidence="1" id="KW-0175">Coiled coil</keyword>
<protein>
    <submittedName>
        <fullName evidence="2">Putative</fullName>
    </submittedName>
    <submittedName>
        <fullName evidence="3">SF-assemblin</fullName>
    </submittedName>
</protein>
<keyword evidence="4" id="KW-1185">Reference proteome</keyword>
<dbReference type="EMBL" id="CAXDID020000655">
    <property type="protein sequence ID" value="CAL6108695.1"/>
    <property type="molecule type" value="Genomic_DNA"/>
</dbReference>
<dbReference type="EMBL" id="CATOUU010001059">
    <property type="protein sequence ID" value="CAI9969481.1"/>
    <property type="molecule type" value="Genomic_DNA"/>
</dbReference>
<dbReference type="Proteomes" id="UP001642409">
    <property type="component" value="Unassembled WGS sequence"/>
</dbReference>
<reference evidence="2" key="1">
    <citation type="submission" date="2023-06" db="EMBL/GenBank/DDBJ databases">
        <authorList>
            <person name="Kurt Z."/>
        </authorList>
    </citation>
    <scope>NUCLEOTIDE SEQUENCE</scope>
</reference>
<reference evidence="3 4" key="2">
    <citation type="submission" date="2024-07" db="EMBL/GenBank/DDBJ databases">
        <authorList>
            <person name="Akdeniz Z."/>
        </authorList>
    </citation>
    <scope>NUCLEOTIDE SEQUENCE [LARGE SCALE GENOMIC DNA]</scope>
</reference>
<feature type="coiled-coil region" evidence="1">
    <location>
        <begin position="211"/>
        <end position="238"/>
    </location>
</feature>
<name>A0AA86R0M5_9EUKA</name>
<accession>A0AA86R0M5</accession>
<proteinExistence type="predicted"/>
<comment type="caution">
    <text evidence="2">The sequence shown here is derived from an EMBL/GenBank/DDBJ whole genome shotgun (WGS) entry which is preliminary data.</text>
</comment>
<evidence type="ECO:0000256" key="1">
    <source>
        <dbReference type="SAM" id="Coils"/>
    </source>
</evidence>